<name>A0A3B1A5C3_9ZZZZ</name>
<dbReference type="PANTHER" id="PTHR12215:SF10">
    <property type="entry name" value="L-AMINOADIPATE-SEMIALDEHYDE DEHYDROGENASE-PHOSPHOPANTETHEINYL TRANSFERASE"/>
    <property type="match status" value="1"/>
</dbReference>
<keyword evidence="1" id="KW-0808">Transferase</keyword>
<proteinExistence type="predicted"/>
<evidence type="ECO:0000256" key="1">
    <source>
        <dbReference type="ARBA" id="ARBA00022679"/>
    </source>
</evidence>
<accession>A0A3B1A5C3</accession>
<feature type="domain" description="4'-phosphopantetheinyl transferase N-terminal" evidence="3">
    <location>
        <begin position="56"/>
        <end position="135"/>
    </location>
</feature>
<evidence type="ECO:0000259" key="2">
    <source>
        <dbReference type="Pfam" id="PF01648"/>
    </source>
</evidence>
<reference evidence="4" key="1">
    <citation type="submission" date="2018-06" db="EMBL/GenBank/DDBJ databases">
        <authorList>
            <person name="Zhirakovskaya E."/>
        </authorList>
    </citation>
    <scope>NUCLEOTIDE SEQUENCE</scope>
</reference>
<evidence type="ECO:0000259" key="3">
    <source>
        <dbReference type="Pfam" id="PF22624"/>
    </source>
</evidence>
<gene>
    <name evidence="4" type="ORF">MNBD_GAMMA21-2717</name>
</gene>
<sequence length="270" mass="31417">MRIENSLLNTSFLGNPVLQPPPLCWNSPLESAKLKNSELHLWQANLGADDWSVDIFYDFLSCDEKQRVKDFHLEHLQRRFIINRGLLRTILSLYLPMPAREIIFLYGPSRKPSVQVSSQHAIEFNLSHSNDMFLLGVNKTYFIGIDVESIHLPLNYIELARRVFNKQIYQELISLPTEKQYDYFFQQWTLKEAHLKALGLGLNYLHSDNHRLTPESEHPPLDIDWLNLNFIPKPGYIASAVLKLTNTTRETNLELQTFTAMNNFFNLTAQ</sequence>
<dbReference type="GO" id="GO:0019878">
    <property type="term" value="P:lysine biosynthetic process via aminoadipic acid"/>
    <property type="evidence" value="ECO:0007669"/>
    <property type="project" value="TreeGrafter"/>
</dbReference>
<dbReference type="InterPro" id="IPR008278">
    <property type="entry name" value="4-PPantetheinyl_Trfase_dom"/>
</dbReference>
<dbReference type="SUPFAM" id="SSF56214">
    <property type="entry name" value="4'-phosphopantetheinyl transferase"/>
    <property type="match status" value="2"/>
</dbReference>
<dbReference type="Pfam" id="PF22624">
    <property type="entry name" value="AASDHPPT_N"/>
    <property type="match status" value="1"/>
</dbReference>
<dbReference type="Pfam" id="PF01648">
    <property type="entry name" value="ACPS"/>
    <property type="match status" value="1"/>
</dbReference>
<dbReference type="Gene3D" id="3.90.470.20">
    <property type="entry name" value="4'-phosphopantetheinyl transferase domain"/>
    <property type="match status" value="1"/>
</dbReference>
<dbReference type="AlphaFoldDB" id="A0A3B1A5C3"/>
<dbReference type="EMBL" id="UOFR01000066">
    <property type="protein sequence ID" value="VAW99271.1"/>
    <property type="molecule type" value="Genomic_DNA"/>
</dbReference>
<feature type="domain" description="4'-phosphopantetheinyl transferase" evidence="2">
    <location>
        <begin position="143"/>
        <end position="206"/>
    </location>
</feature>
<dbReference type="GO" id="GO:0005829">
    <property type="term" value="C:cytosol"/>
    <property type="evidence" value="ECO:0007669"/>
    <property type="project" value="TreeGrafter"/>
</dbReference>
<evidence type="ECO:0000313" key="4">
    <source>
        <dbReference type="EMBL" id="VAW99271.1"/>
    </source>
</evidence>
<dbReference type="InterPro" id="IPR037143">
    <property type="entry name" value="4-PPantetheinyl_Trfase_dom_sf"/>
</dbReference>
<dbReference type="GO" id="GO:0000287">
    <property type="term" value="F:magnesium ion binding"/>
    <property type="evidence" value="ECO:0007669"/>
    <property type="project" value="InterPro"/>
</dbReference>
<dbReference type="InterPro" id="IPR055066">
    <property type="entry name" value="AASDHPPT_N"/>
</dbReference>
<dbReference type="InterPro" id="IPR050559">
    <property type="entry name" value="P-Pant_transferase_sf"/>
</dbReference>
<dbReference type="GO" id="GO:0008897">
    <property type="term" value="F:holo-[acyl-carrier-protein] synthase activity"/>
    <property type="evidence" value="ECO:0007669"/>
    <property type="project" value="InterPro"/>
</dbReference>
<dbReference type="PANTHER" id="PTHR12215">
    <property type="entry name" value="PHOSPHOPANTETHEINE TRANSFERASE"/>
    <property type="match status" value="1"/>
</dbReference>
<organism evidence="4">
    <name type="scientific">hydrothermal vent metagenome</name>
    <dbReference type="NCBI Taxonomy" id="652676"/>
    <lineage>
        <taxon>unclassified sequences</taxon>
        <taxon>metagenomes</taxon>
        <taxon>ecological metagenomes</taxon>
    </lineage>
</organism>
<protein>
    <submittedName>
        <fullName evidence="4">Uncharacterized protein</fullName>
    </submittedName>
</protein>